<proteinExistence type="predicted"/>
<gene>
    <name evidence="2" type="ORF">BDV36DRAFT_264290</name>
</gene>
<evidence type="ECO:0000313" key="2">
    <source>
        <dbReference type="EMBL" id="KAE8414801.1"/>
    </source>
</evidence>
<keyword evidence="1" id="KW-0812">Transmembrane</keyword>
<dbReference type="EMBL" id="ML735778">
    <property type="protein sequence ID" value="KAE8414801.1"/>
    <property type="molecule type" value="Genomic_DNA"/>
</dbReference>
<evidence type="ECO:0000256" key="1">
    <source>
        <dbReference type="SAM" id="Phobius"/>
    </source>
</evidence>
<sequence length="68" mass="8271">MVISRGSVSNTTNRERSKLLSVFYPDIFFKYLLVVRELTLRVVICYCCFFFFLFRQYFRCEKSSPEYI</sequence>
<keyword evidence="1" id="KW-0472">Membrane</keyword>
<accession>A0ABQ6WF73</accession>
<feature type="transmembrane region" description="Helical" evidence="1">
    <location>
        <begin position="38"/>
        <end position="58"/>
    </location>
</feature>
<keyword evidence="3" id="KW-1185">Reference proteome</keyword>
<protein>
    <submittedName>
        <fullName evidence="2">Uncharacterized protein</fullName>
    </submittedName>
</protein>
<name>A0ABQ6WF73_9EURO</name>
<dbReference type="Proteomes" id="UP000325395">
    <property type="component" value="Unassembled WGS sequence"/>
</dbReference>
<reference evidence="2 3" key="1">
    <citation type="submission" date="2019-04" db="EMBL/GenBank/DDBJ databases">
        <authorList>
            <consortium name="DOE Joint Genome Institute"/>
            <person name="Mondo S."/>
            <person name="Kjaerbolling I."/>
            <person name="Vesth T."/>
            <person name="Frisvad J.C."/>
            <person name="Nybo J.L."/>
            <person name="Theobald S."/>
            <person name="Kildgaard S."/>
            <person name="Isbrandt T."/>
            <person name="Kuo A."/>
            <person name="Sato A."/>
            <person name="Lyhne E.K."/>
            <person name="Kogle M.E."/>
            <person name="Wiebenga A."/>
            <person name="Kun R.S."/>
            <person name="Lubbers R.J."/>
            <person name="Makela M.R."/>
            <person name="Barry K."/>
            <person name="Chovatia M."/>
            <person name="Clum A."/>
            <person name="Daum C."/>
            <person name="Haridas S."/>
            <person name="He G."/>
            <person name="LaButti K."/>
            <person name="Lipzen A."/>
            <person name="Riley R."/>
            <person name="Salamov A."/>
            <person name="Simmons B.A."/>
            <person name="Magnuson J.K."/>
            <person name="Henrissat B."/>
            <person name="Mortensen U.H."/>
            <person name="Larsen T.O."/>
            <person name="Devries R.P."/>
            <person name="Grigoriev I.V."/>
            <person name="Machida M."/>
            <person name="Baker S.E."/>
            <person name="Andersen M.R."/>
            <person name="Cantor M.N."/>
            <person name="Hua S.X."/>
        </authorList>
    </citation>
    <scope>NUCLEOTIDE SEQUENCE [LARGE SCALE GENOMIC DNA]</scope>
    <source>
        <strain evidence="2 3">CBS 117616</strain>
    </source>
</reference>
<evidence type="ECO:0000313" key="3">
    <source>
        <dbReference type="Proteomes" id="UP000325395"/>
    </source>
</evidence>
<keyword evidence="1" id="KW-1133">Transmembrane helix</keyword>
<organism evidence="2 3">
    <name type="scientific">Aspergillus pseudocaelatus</name>
    <dbReference type="NCBI Taxonomy" id="1825620"/>
    <lineage>
        <taxon>Eukaryota</taxon>
        <taxon>Fungi</taxon>
        <taxon>Dikarya</taxon>
        <taxon>Ascomycota</taxon>
        <taxon>Pezizomycotina</taxon>
        <taxon>Eurotiomycetes</taxon>
        <taxon>Eurotiomycetidae</taxon>
        <taxon>Eurotiales</taxon>
        <taxon>Aspergillaceae</taxon>
        <taxon>Aspergillus</taxon>
        <taxon>Aspergillus subgen. Circumdati</taxon>
    </lineage>
</organism>